<name>A0A545TWQ5_9PROT</name>
<proteinExistence type="predicted"/>
<keyword evidence="1" id="KW-0732">Signal</keyword>
<dbReference type="RefSeq" id="WP_142895280.1">
    <property type="nucleotide sequence ID" value="NZ_ML660053.1"/>
</dbReference>
<evidence type="ECO:0000256" key="1">
    <source>
        <dbReference type="SAM" id="SignalP"/>
    </source>
</evidence>
<reference evidence="2 3" key="1">
    <citation type="submission" date="2019-06" db="EMBL/GenBank/DDBJ databases">
        <title>Whole genome sequence for Rhodospirillaceae sp. R148.</title>
        <authorList>
            <person name="Wang G."/>
        </authorList>
    </citation>
    <scope>NUCLEOTIDE SEQUENCE [LARGE SCALE GENOMIC DNA]</scope>
    <source>
        <strain evidence="2 3">R148</strain>
    </source>
</reference>
<protein>
    <recommendedName>
        <fullName evidence="4">Secreted protein</fullName>
    </recommendedName>
</protein>
<sequence>MKALRLALILSLAPLGGAVAGQCEDDLAIVDSALAASPAVETEELLRVQELRNEAAEDAAAGNKENCVVKLTEAKAILKVQ</sequence>
<evidence type="ECO:0000313" key="3">
    <source>
        <dbReference type="Proteomes" id="UP000315252"/>
    </source>
</evidence>
<feature type="chain" id="PRO_5022194867" description="Secreted protein" evidence="1">
    <location>
        <begin position="21"/>
        <end position="81"/>
    </location>
</feature>
<dbReference type="EMBL" id="VHSH01000002">
    <property type="protein sequence ID" value="TQV81649.1"/>
    <property type="molecule type" value="Genomic_DNA"/>
</dbReference>
<feature type="signal peptide" evidence="1">
    <location>
        <begin position="1"/>
        <end position="20"/>
    </location>
</feature>
<gene>
    <name evidence="2" type="ORF">FKG95_05205</name>
</gene>
<dbReference type="Proteomes" id="UP000315252">
    <property type="component" value="Unassembled WGS sequence"/>
</dbReference>
<keyword evidence="3" id="KW-1185">Reference proteome</keyword>
<dbReference type="AlphaFoldDB" id="A0A545TWQ5"/>
<organism evidence="2 3">
    <name type="scientific">Denitrobaculum tricleocarpae</name>
    <dbReference type="NCBI Taxonomy" id="2591009"/>
    <lineage>
        <taxon>Bacteria</taxon>
        <taxon>Pseudomonadati</taxon>
        <taxon>Pseudomonadota</taxon>
        <taxon>Alphaproteobacteria</taxon>
        <taxon>Rhodospirillales</taxon>
        <taxon>Rhodospirillaceae</taxon>
        <taxon>Denitrobaculum</taxon>
    </lineage>
</organism>
<accession>A0A545TWQ5</accession>
<evidence type="ECO:0008006" key="4">
    <source>
        <dbReference type="Google" id="ProtNLM"/>
    </source>
</evidence>
<evidence type="ECO:0000313" key="2">
    <source>
        <dbReference type="EMBL" id="TQV81649.1"/>
    </source>
</evidence>
<comment type="caution">
    <text evidence="2">The sequence shown here is derived from an EMBL/GenBank/DDBJ whole genome shotgun (WGS) entry which is preliminary data.</text>
</comment>